<dbReference type="GO" id="GO:0005654">
    <property type="term" value="C:nucleoplasm"/>
    <property type="evidence" value="ECO:0007669"/>
    <property type="project" value="TreeGrafter"/>
</dbReference>
<accession>A0AAN8CMH3</accession>
<name>A0AAN8CMH3_9TELE</name>
<dbReference type="GO" id="GO:0007264">
    <property type="term" value="P:small GTPase-mediated signal transduction"/>
    <property type="evidence" value="ECO:0007669"/>
    <property type="project" value="TreeGrafter"/>
</dbReference>
<dbReference type="GO" id="GO:0005794">
    <property type="term" value="C:Golgi apparatus"/>
    <property type="evidence" value="ECO:0007669"/>
    <property type="project" value="TreeGrafter"/>
</dbReference>
<comment type="caution">
    <text evidence="4">The sequence shown here is derived from an EMBL/GenBank/DDBJ whole genome shotgun (WGS) entry which is preliminary data.</text>
</comment>
<evidence type="ECO:0000259" key="3">
    <source>
        <dbReference type="PROSITE" id="PS50238"/>
    </source>
</evidence>
<dbReference type="CDD" id="cd04384">
    <property type="entry name" value="RhoGAP_CdGAP"/>
    <property type="match status" value="1"/>
</dbReference>
<dbReference type="PANTHER" id="PTHR15729:SF13">
    <property type="entry name" value="RHO GTPASE-ACTIVATING PROTEIN 32"/>
    <property type="match status" value="1"/>
</dbReference>
<reference evidence="4 5" key="1">
    <citation type="journal article" date="2023" name="Mol. Biol. Evol.">
        <title>Genomics of Secondarily Temperate Adaptation in the Only Non-Antarctic Icefish.</title>
        <authorList>
            <person name="Rivera-Colon A.G."/>
            <person name="Rayamajhi N."/>
            <person name="Minhas B.F."/>
            <person name="Madrigal G."/>
            <person name="Bilyk K.T."/>
            <person name="Yoon V."/>
            <person name="Hune M."/>
            <person name="Gregory S."/>
            <person name="Cheng C.H.C."/>
            <person name="Catchen J.M."/>
        </authorList>
    </citation>
    <scope>NUCLEOTIDE SEQUENCE [LARGE SCALE GENOMIC DNA]</scope>
    <source>
        <strain evidence="4">JC2023a</strain>
    </source>
</reference>
<feature type="compositionally biased region" description="Polar residues" evidence="2">
    <location>
        <begin position="556"/>
        <end position="571"/>
    </location>
</feature>
<dbReference type="GO" id="GO:0001650">
    <property type="term" value="C:fibrillar center"/>
    <property type="evidence" value="ECO:0007669"/>
    <property type="project" value="TreeGrafter"/>
</dbReference>
<feature type="compositionally biased region" description="Low complexity" evidence="2">
    <location>
        <begin position="509"/>
        <end position="518"/>
    </location>
</feature>
<feature type="domain" description="Rho-GAP" evidence="3">
    <location>
        <begin position="23"/>
        <end position="218"/>
    </location>
</feature>
<dbReference type="EMBL" id="JAULUE010002050">
    <property type="protein sequence ID" value="KAK5904863.1"/>
    <property type="molecule type" value="Genomic_DNA"/>
</dbReference>
<gene>
    <name evidence="4" type="ORF">CesoFtcFv8_006383</name>
</gene>
<evidence type="ECO:0000256" key="2">
    <source>
        <dbReference type="SAM" id="MobiDB-lite"/>
    </source>
</evidence>
<dbReference type="GO" id="GO:0005938">
    <property type="term" value="C:cell cortex"/>
    <property type="evidence" value="ECO:0007669"/>
    <property type="project" value="TreeGrafter"/>
</dbReference>
<dbReference type="AlphaFoldDB" id="A0AAN8CMH3"/>
<dbReference type="SUPFAM" id="SSF48350">
    <property type="entry name" value="GTPase activation domain, GAP"/>
    <property type="match status" value="1"/>
</dbReference>
<dbReference type="SMART" id="SM00324">
    <property type="entry name" value="RhoGAP"/>
    <property type="match status" value="1"/>
</dbReference>
<dbReference type="FunFam" id="1.10.555.10:FF:000002">
    <property type="entry name" value="rho GTPase-activating protein 32 isoform X1"/>
    <property type="match status" value="1"/>
</dbReference>
<proteinExistence type="predicted"/>
<feature type="region of interest" description="Disordered" evidence="2">
    <location>
        <begin position="509"/>
        <end position="575"/>
    </location>
</feature>
<dbReference type="GO" id="GO:0005096">
    <property type="term" value="F:GTPase activator activity"/>
    <property type="evidence" value="ECO:0007669"/>
    <property type="project" value="UniProtKB-KW"/>
</dbReference>
<keyword evidence="5" id="KW-1185">Reference proteome</keyword>
<feature type="compositionally biased region" description="Polar residues" evidence="2">
    <location>
        <begin position="641"/>
        <end position="665"/>
    </location>
</feature>
<protein>
    <recommendedName>
        <fullName evidence="3">Rho-GAP domain-containing protein</fullName>
    </recommendedName>
</protein>
<feature type="region of interest" description="Disordered" evidence="2">
    <location>
        <begin position="695"/>
        <end position="716"/>
    </location>
</feature>
<dbReference type="PROSITE" id="PS50238">
    <property type="entry name" value="RHOGAP"/>
    <property type="match status" value="1"/>
</dbReference>
<dbReference type="GO" id="GO:0015629">
    <property type="term" value="C:actin cytoskeleton"/>
    <property type="evidence" value="ECO:0007669"/>
    <property type="project" value="TreeGrafter"/>
</dbReference>
<keyword evidence="1" id="KW-0343">GTPase activation</keyword>
<dbReference type="InterPro" id="IPR051576">
    <property type="entry name" value="PX-Rho_GAP"/>
</dbReference>
<dbReference type="InterPro" id="IPR000198">
    <property type="entry name" value="RhoGAP_dom"/>
</dbReference>
<evidence type="ECO:0000313" key="4">
    <source>
        <dbReference type="EMBL" id="KAK5904863.1"/>
    </source>
</evidence>
<feature type="compositionally biased region" description="Basic and acidic residues" evidence="2">
    <location>
        <begin position="623"/>
        <end position="639"/>
    </location>
</feature>
<sequence length="884" mass="98737">MKSRPTPQKLRQRGILRERVFGCDLGEYLHNSGHEVPQVVKSCAEFIEKHGVVDGIYRLSGISSNIQKLRHEFDSEQIPDLSKEAYRQDIHSVGSLCKLYFRELPNPLLTYQLYERFSEAVSAATDEERLVKIHNVIQQLPPPHYRTLEYLMRHLSRLATFSPITNMHTKNLAIVWAPNLLRSRQIESACFSGTAAFMEVRIQSVVVEFILNNTEALFSAKLNSIIRESTGNNTLARPKSLMVCSPSTKLLSLEEAQARNQSQLGSPATTPSLTQSDYIEVGEGPGALLGKFHTVIDLPMESFKRPPVKAKKSPVGNWLSFFHLGKSHSVSKRKLKRHPSEPNEIKSLALPGGRGDCGTLRSTKSEESLTSLHTVEGDPPSYRPRRPRSTSEALSGDCRDNVQNPRTKDDYRPHPLNGSYNGADYVRNAAGKKKREAPLADGKELRAAYPHCSPLSMASQASALTDLSQPAQNLPDPGTDRLMSSVFVLPPHPPLTSAARKLALALAESAQKASSASQRRNNAPSHPPQRREAPHTQDRPPRPSVLNLKAHPQEYSGPQASSGSQWQTSGYSPVERHHCPHPVQFLPAHLNLEPLQVIDGPESMCNYTPNVSPLGSGSLDEGSAERRDCREEKKLRDATQGEPTYQSVGVSTPTQPVCSAQSPSTSPIYVNTDSINVFNFRAVLAETSMPTSIEEVIPRPSQPSSTHHYSPEGDRPLGLVEDGYSKHHRHHRPIQTERMPAPHCPRPDALPRHLFGPRNMYRQSSEGRYSTLGLRQPLSPQYRRFPRDEHLISGGHRHPGQWQRSEDRAVGHPAIRRARSFTLLTLVTTSWQRQTSCPLTPCFMSSSRRAKSRPIRVWFRLESILYGSILRTYMLTILKTPILI</sequence>
<dbReference type="Proteomes" id="UP001335648">
    <property type="component" value="Unassembled WGS sequence"/>
</dbReference>
<evidence type="ECO:0000313" key="5">
    <source>
        <dbReference type="Proteomes" id="UP001335648"/>
    </source>
</evidence>
<dbReference type="InterPro" id="IPR008936">
    <property type="entry name" value="Rho_GTPase_activation_prot"/>
</dbReference>
<dbReference type="Gene3D" id="1.10.555.10">
    <property type="entry name" value="Rho GTPase activation protein"/>
    <property type="match status" value="1"/>
</dbReference>
<dbReference type="PANTHER" id="PTHR15729">
    <property type="entry name" value="CDC42 GTPASE-ACTIVATING PROTEIN"/>
    <property type="match status" value="1"/>
</dbReference>
<dbReference type="Pfam" id="PF00620">
    <property type="entry name" value="RhoGAP"/>
    <property type="match status" value="1"/>
</dbReference>
<organism evidence="4 5">
    <name type="scientific">Champsocephalus esox</name>
    <name type="common">pike icefish</name>
    <dbReference type="NCBI Taxonomy" id="159716"/>
    <lineage>
        <taxon>Eukaryota</taxon>
        <taxon>Metazoa</taxon>
        <taxon>Chordata</taxon>
        <taxon>Craniata</taxon>
        <taxon>Vertebrata</taxon>
        <taxon>Euteleostomi</taxon>
        <taxon>Actinopterygii</taxon>
        <taxon>Neopterygii</taxon>
        <taxon>Teleostei</taxon>
        <taxon>Neoteleostei</taxon>
        <taxon>Acanthomorphata</taxon>
        <taxon>Eupercaria</taxon>
        <taxon>Perciformes</taxon>
        <taxon>Notothenioidei</taxon>
        <taxon>Channichthyidae</taxon>
        <taxon>Champsocephalus</taxon>
    </lineage>
</organism>
<feature type="region of interest" description="Disordered" evidence="2">
    <location>
        <begin position="329"/>
        <end position="424"/>
    </location>
</feature>
<evidence type="ECO:0000256" key="1">
    <source>
        <dbReference type="ARBA" id="ARBA00022468"/>
    </source>
</evidence>
<feature type="region of interest" description="Disordered" evidence="2">
    <location>
        <begin position="612"/>
        <end position="665"/>
    </location>
</feature>
<feature type="compositionally biased region" description="Basic and acidic residues" evidence="2">
    <location>
        <begin position="529"/>
        <end position="541"/>
    </location>
</feature>